<proteinExistence type="inferred from homology"/>
<gene>
    <name evidence="4" type="ORF">DFR24_2767</name>
</gene>
<dbReference type="Gene3D" id="3.40.50.1820">
    <property type="entry name" value="alpha/beta hydrolase"/>
    <property type="match status" value="1"/>
</dbReference>
<evidence type="ECO:0000313" key="5">
    <source>
        <dbReference type="Proteomes" id="UP000295341"/>
    </source>
</evidence>
<dbReference type="OrthoDB" id="9806180at2"/>
<dbReference type="AlphaFoldDB" id="A0A4S3K006"/>
<evidence type="ECO:0000313" key="4">
    <source>
        <dbReference type="EMBL" id="TDU28398.1"/>
    </source>
</evidence>
<dbReference type="InterPro" id="IPR029058">
    <property type="entry name" value="AB_hydrolase_fold"/>
</dbReference>
<dbReference type="EMBL" id="SOBT01000009">
    <property type="protein sequence ID" value="TDU28398.1"/>
    <property type="molecule type" value="Genomic_DNA"/>
</dbReference>
<evidence type="ECO:0000256" key="2">
    <source>
        <dbReference type="ARBA" id="ARBA00022801"/>
    </source>
</evidence>
<comment type="similarity">
    <text evidence="1">Belongs to the 'GDXG' lipolytic enzyme family.</text>
</comment>
<dbReference type="GO" id="GO:0016787">
    <property type="term" value="F:hydrolase activity"/>
    <property type="evidence" value="ECO:0007669"/>
    <property type="project" value="UniProtKB-KW"/>
</dbReference>
<reference evidence="4 5" key="1">
    <citation type="submission" date="2019-03" db="EMBL/GenBank/DDBJ databases">
        <title>Genomic Encyclopedia of Type Strains, Phase IV (KMG-IV): sequencing the most valuable type-strain genomes for metagenomic binning, comparative biology and taxonomic classification.</title>
        <authorList>
            <person name="Goeker M."/>
        </authorList>
    </citation>
    <scope>NUCLEOTIDE SEQUENCE [LARGE SCALE GENOMIC DNA]</scope>
    <source>
        <strain evidence="4 5">DSM 26377</strain>
    </source>
</reference>
<protein>
    <submittedName>
        <fullName evidence="4">Acetyl esterase</fullName>
    </submittedName>
</protein>
<dbReference type="RefSeq" id="WP_133881949.1">
    <property type="nucleotide sequence ID" value="NZ_MWIN01000029.1"/>
</dbReference>
<keyword evidence="2" id="KW-0378">Hydrolase</keyword>
<dbReference type="SUPFAM" id="SSF53474">
    <property type="entry name" value="alpha/beta-Hydrolases"/>
    <property type="match status" value="1"/>
</dbReference>
<feature type="domain" description="Alpha/beta hydrolase fold-3" evidence="3">
    <location>
        <begin position="80"/>
        <end position="284"/>
    </location>
</feature>
<accession>A0A4S3K006</accession>
<dbReference type="InterPro" id="IPR050300">
    <property type="entry name" value="GDXG_lipolytic_enzyme"/>
</dbReference>
<dbReference type="PANTHER" id="PTHR48081:SF8">
    <property type="entry name" value="ALPHA_BETA HYDROLASE FOLD-3 DOMAIN-CONTAINING PROTEIN-RELATED"/>
    <property type="match status" value="1"/>
</dbReference>
<dbReference type="PANTHER" id="PTHR48081">
    <property type="entry name" value="AB HYDROLASE SUPERFAMILY PROTEIN C4A8.06C"/>
    <property type="match status" value="1"/>
</dbReference>
<organism evidence="4 5">
    <name type="scientific">Panacagrimonas perspica</name>
    <dbReference type="NCBI Taxonomy" id="381431"/>
    <lineage>
        <taxon>Bacteria</taxon>
        <taxon>Pseudomonadati</taxon>
        <taxon>Pseudomonadota</taxon>
        <taxon>Gammaproteobacteria</taxon>
        <taxon>Nevskiales</taxon>
        <taxon>Nevskiaceae</taxon>
        <taxon>Panacagrimonas</taxon>
    </lineage>
</organism>
<dbReference type="InterPro" id="IPR013094">
    <property type="entry name" value="AB_hydrolase_3"/>
</dbReference>
<dbReference type="FunFam" id="3.40.50.1820:FF:000089">
    <property type="entry name" value="Alpha/beta hydrolase"/>
    <property type="match status" value="1"/>
</dbReference>
<evidence type="ECO:0000259" key="3">
    <source>
        <dbReference type="Pfam" id="PF07859"/>
    </source>
</evidence>
<name>A0A4S3K006_9GAMM</name>
<keyword evidence="5" id="KW-1185">Reference proteome</keyword>
<comment type="caution">
    <text evidence="4">The sequence shown here is derived from an EMBL/GenBank/DDBJ whole genome shotgun (WGS) entry which is preliminary data.</text>
</comment>
<dbReference type="Proteomes" id="UP000295341">
    <property type="component" value="Unassembled WGS sequence"/>
</dbReference>
<sequence>MPLHPQVEGLLTQMASSGLKKIQDMSPQESRPTFSAVFATLPPSQQKIAGTADRSIPTKAGAVKVRVYTPEGKGPFPVMAYFHGGGWVFGDIDTHEGVCRELCGSVGMVVVSVDYRLSPEAKYPDASDDCLAVTRWVAENAASLNADASRLSVGGDSAGGNLAAVTAQRLRDEKGPKLAAQLLIYPVARVDGHKTPSMIDNAQGYFLETASMEYFINHYLKSPADAKQAYASPLLAKDLSGLPPALVITCEFDPLRDEGEDYGKALKAAGVPTVISRYDGVIHGGWNFFGVLDIGRNMHTEATRWLKEQLRA</sequence>
<dbReference type="Pfam" id="PF07859">
    <property type="entry name" value="Abhydrolase_3"/>
    <property type="match status" value="1"/>
</dbReference>
<evidence type="ECO:0000256" key="1">
    <source>
        <dbReference type="ARBA" id="ARBA00010515"/>
    </source>
</evidence>